<keyword evidence="4" id="KW-1185">Reference proteome</keyword>
<dbReference type="eggNOG" id="COG4249">
    <property type="taxonomic scope" value="Bacteria"/>
</dbReference>
<dbReference type="SUPFAM" id="SSF52129">
    <property type="entry name" value="Caspase-like"/>
    <property type="match status" value="1"/>
</dbReference>
<feature type="signal peptide" evidence="1">
    <location>
        <begin position="1"/>
        <end position="34"/>
    </location>
</feature>
<dbReference type="KEGG" id="sfc:Spiaf_1462"/>
<accession>H9UJ32</accession>
<evidence type="ECO:0000259" key="2">
    <source>
        <dbReference type="Pfam" id="PF00656"/>
    </source>
</evidence>
<dbReference type="OrthoDB" id="9804257at2"/>
<dbReference type="HOGENOM" id="CLU_380748_0_0_12"/>
<dbReference type="PATRIC" id="fig|889378.3.peg.1455"/>
<keyword evidence="1" id="KW-0732">Signal</keyword>
<dbReference type="InterPro" id="IPR029030">
    <property type="entry name" value="Caspase-like_dom_sf"/>
</dbReference>
<dbReference type="STRING" id="889378.Spiaf_1462"/>
<dbReference type="GO" id="GO:0006508">
    <property type="term" value="P:proteolysis"/>
    <property type="evidence" value="ECO:0007669"/>
    <property type="project" value="InterPro"/>
</dbReference>
<dbReference type="AlphaFoldDB" id="H9UJ32"/>
<feature type="chain" id="PRO_5003623615" evidence="1">
    <location>
        <begin position="35"/>
        <end position="706"/>
    </location>
</feature>
<feature type="domain" description="Peptidase C14 caspase" evidence="2">
    <location>
        <begin position="41"/>
        <end position="263"/>
    </location>
</feature>
<gene>
    <name evidence="3" type="ordered locus">Spiaf_1462</name>
</gene>
<dbReference type="InterPro" id="IPR011600">
    <property type="entry name" value="Pept_C14_caspase"/>
</dbReference>
<dbReference type="Proteomes" id="UP000007383">
    <property type="component" value="Chromosome"/>
</dbReference>
<evidence type="ECO:0000256" key="1">
    <source>
        <dbReference type="SAM" id="SignalP"/>
    </source>
</evidence>
<dbReference type="Gene3D" id="3.40.50.1460">
    <property type="match status" value="1"/>
</dbReference>
<dbReference type="GO" id="GO:0004197">
    <property type="term" value="F:cysteine-type endopeptidase activity"/>
    <property type="evidence" value="ECO:0007669"/>
    <property type="project" value="InterPro"/>
</dbReference>
<proteinExistence type="predicted"/>
<dbReference type="Pfam" id="PF00656">
    <property type="entry name" value="Peptidase_C14"/>
    <property type="match status" value="1"/>
</dbReference>
<protein>
    <submittedName>
        <fullName evidence="3">Caspase domain-containing protein</fullName>
    </submittedName>
</protein>
<evidence type="ECO:0000313" key="3">
    <source>
        <dbReference type="EMBL" id="AFG37525.1"/>
    </source>
</evidence>
<reference evidence="4" key="1">
    <citation type="journal article" date="2013" name="Stand. Genomic Sci.">
        <title>Complete genome sequence of the halophilic bacterium Spirochaeta africana type strain (Z-7692(T)) from the alkaline Lake Magadi in the East African Rift.</title>
        <authorList>
            <person name="Liolos K."/>
            <person name="Abt B."/>
            <person name="Scheuner C."/>
            <person name="Teshima H."/>
            <person name="Held B."/>
            <person name="Lapidus A."/>
            <person name="Nolan M."/>
            <person name="Lucas S."/>
            <person name="Deshpande S."/>
            <person name="Cheng J.F."/>
            <person name="Tapia R."/>
            <person name="Goodwin L.A."/>
            <person name="Pitluck S."/>
            <person name="Pagani I."/>
            <person name="Ivanova N."/>
            <person name="Mavromatis K."/>
            <person name="Mikhailova N."/>
            <person name="Huntemann M."/>
            <person name="Pati A."/>
            <person name="Chen A."/>
            <person name="Palaniappan K."/>
            <person name="Land M."/>
            <person name="Rohde M."/>
            <person name="Tindall B.J."/>
            <person name="Detter J.C."/>
            <person name="Goker M."/>
            <person name="Bristow J."/>
            <person name="Eisen J.A."/>
            <person name="Markowitz V."/>
            <person name="Hugenholtz P."/>
            <person name="Woyke T."/>
            <person name="Klenk H.P."/>
            <person name="Kyrpides N.C."/>
        </authorList>
    </citation>
    <scope>NUCLEOTIDE SEQUENCE</scope>
    <source>
        <strain evidence="4">ATCC 700263 / DSM 8902 / Z-7692</strain>
    </source>
</reference>
<evidence type="ECO:0000313" key="4">
    <source>
        <dbReference type="Proteomes" id="UP000007383"/>
    </source>
</evidence>
<organism evidence="3 4">
    <name type="scientific">Spirochaeta africana (strain ATCC 700263 / DSM 8902 / Z-7692)</name>
    <dbReference type="NCBI Taxonomy" id="889378"/>
    <lineage>
        <taxon>Bacteria</taxon>
        <taxon>Pseudomonadati</taxon>
        <taxon>Spirochaetota</taxon>
        <taxon>Spirochaetia</taxon>
        <taxon>Spirochaetales</taxon>
        <taxon>Spirochaetaceae</taxon>
        <taxon>Spirochaeta</taxon>
    </lineage>
</organism>
<dbReference type="EMBL" id="CP003282">
    <property type="protein sequence ID" value="AFG37525.1"/>
    <property type="molecule type" value="Genomic_DNA"/>
</dbReference>
<name>H9UJ32_SPIAZ</name>
<dbReference type="RefSeq" id="WP_014455509.1">
    <property type="nucleotide sequence ID" value="NC_017098.1"/>
</dbReference>
<sequence>MNAHRFHDSFRTFRCFRTLLVVVLAIVCTTVASAQTAPVRRIGMFIGANDGGRSRVTLRWAAEDARRMAQVMNELGSIAPADTYYLADPEVDQVRSDLRRLTERVESIAPAARRVEFVFYYSGHSDDQGLLIGDSRLPYRELRELIQGVGADVTVAIVDGCESGAFTRLKGGDRVQPFLTDESADMTGFAFLTSSSDSEASQESDRIQASFFTHFVVSGLRGAADTTQSGRVTLNELYHYAFRETLAMTSSTTAGPQHPSYDIQLTGTGDIVLTDISRPEGALRFASGLSGRVLIRSAAGNIISEFHTSGSSARILAVPPGSYEIIISEQNTSLRGDFQVARHGTTEVALRDLVPMRREITRLRGSGEEAGGFRFAAGVFPPLEWEWSIGELHPQDINLGLSAVSSRVRNTAGFNLSGIHSSLSGNNTGLQISGVAATIAGNSHGMAVSGIFQDIGGNSLGISVSGLYSVIAGTSVGLQASGIYTQSARTIGVQAAPFNRSDKVTGGQIGLFNQAGTVYGTQIGLVNVADDVYGVPIGLINIIHNGINDVTIWFEDDELIKLGVRNGTRHVYSLFFLGLDREDSWRELDHLIIGAGAGLRVNLPGPFVVDSDLSVARAARGSETQYRISSLVTPGEALVFPVLRISAGIHFGRLGFYAGASIYGDPGLSGQAVRESRYHISEDPAHLATPWGEIGLHPQFFTGFTF</sequence>